<dbReference type="Proteomes" id="UP000298327">
    <property type="component" value="Unassembled WGS sequence"/>
</dbReference>
<gene>
    <name evidence="2" type="ORF">EVG20_g11378</name>
</gene>
<proteinExistence type="predicted"/>
<feature type="compositionally biased region" description="Pro residues" evidence="1">
    <location>
        <begin position="506"/>
        <end position="519"/>
    </location>
</feature>
<dbReference type="STRING" id="205917.A0A4Y9XQA3"/>
<sequence>MGPAHTTTHDSDLSRIVRDQRKHIAHLELQLRAHECRASQLQERVLVTLDTLDATQLAHTQELMAEQREKEKLAHTVHVYAQSLRSVEAERDDLRDAVAQLVEKVDLCNDFSLWPHTALHQTSLAADQVAGDRAPRTRFPPADADAMAYASSLIASLRDECDAERTAHAQTAAEGKAQIALLQASIARREAELEARISDPKCPTCALLQAGRWGASASASAGPCAETKRMSREEAIRVLEQSSARNHRLTVEVDTLISKLEKARELENTAKQRGDGSPQRSSRHPSAPASDAAVDVAKAKHGASKAVSDVSQTPIAEHSFGPSTSNNNNNNKSSDPADPATQRQLSEPVLELDRQIDALASDLDALRSERRRLAVTTTSQRPPTPPTVASDTVRDRDADFAHVLLIERECLRLTDVETMLRGELTATKLAASAREHVLTREIRSLRARLPPTDPLQDQEADELSDEQSMELATPLQPTAQLAGAGADADWDVPLIHLSPPTETSPAPLPAPSPAPPDSPALPADFMLETAELVEVQRRPRGAAAVLQEKQRELHVLRDELDSLHRRIAS</sequence>
<dbReference type="AlphaFoldDB" id="A0A4Y9XQA3"/>
<comment type="caution">
    <text evidence="2">The sequence shown here is derived from an EMBL/GenBank/DDBJ whole genome shotgun (WGS) entry which is preliminary data.</text>
</comment>
<feature type="region of interest" description="Disordered" evidence="1">
    <location>
        <begin position="267"/>
        <end position="344"/>
    </location>
</feature>
<evidence type="ECO:0000256" key="1">
    <source>
        <dbReference type="SAM" id="MobiDB-lite"/>
    </source>
</evidence>
<keyword evidence="3" id="KW-1185">Reference proteome</keyword>
<reference evidence="2 3" key="1">
    <citation type="submission" date="2019-02" db="EMBL/GenBank/DDBJ databases">
        <title>Genome sequencing of the rare red list fungi Dentipellis fragilis.</title>
        <authorList>
            <person name="Buettner E."/>
            <person name="Kellner H."/>
        </authorList>
    </citation>
    <scope>NUCLEOTIDE SEQUENCE [LARGE SCALE GENOMIC DNA]</scope>
    <source>
        <strain evidence="2 3">DSM 105465</strain>
    </source>
</reference>
<evidence type="ECO:0000313" key="3">
    <source>
        <dbReference type="Proteomes" id="UP000298327"/>
    </source>
</evidence>
<name>A0A4Y9XQA3_9AGAM</name>
<accession>A0A4Y9XQA3</accession>
<organism evidence="2 3">
    <name type="scientific">Dentipellis fragilis</name>
    <dbReference type="NCBI Taxonomy" id="205917"/>
    <lineage>
        <taxon>Eukaryota</taxon>
        <taxon>Fungi</taxon>
        <taxon>Dikarya</taxon>
        <taxon>Basidiomycota</taxon>
        <taxon>Agaricomycotina</taxon>
        <taxon>Agaricomycetes</taxon>
        <taxon>Russulales</taxon>
        <taxon>Hericiaceae</taxon>
        <taxon>Dentipellis</taxon>
    </lineage>
</organism>
<feature type="compositionally biased region" description="Low complexity" evidence="1">
    <location>
        <begin position="284"/>
        <end position="296"/>
    </location>
</feature>
<dbReference type="EMBL" id="SEOQ01001732">
    <property type="protein sequence ID" value="TFY50699.1"/>
    <property type="molecule type" value="Genomic_DNA"/>
</dbReference>
<dbReference type="OrthoDB" id="2800708at2759"/>
<evidence type="ECO:0000313" key="2">
    <source>
        <dbReference type="EMBL" id="TFY50699.1"/>
    </source>
</evidence>
<feature type="compositionally biased region" description="Acidic residues" evidence="1">
    <location>
        <begin position="456"/>
        <end position="468"/>
    </location>
</feature>
<feature type="region of interest" description="Disordered" evidence="1">
    <location>
        <begin position="497"/>
        <end position="521"/>
    </location>
</feature>
<feature type="region of interest" description="Disordered" evidence="1">
    <location>
        <begin position="448"/>
        <end position="468"/>
    </location>
</feature>
<protein>
    <submittedName>
        <fullName evidence="2">Uncharacterized protein</fullName>
    </submittedName>
</protein>